<protein>
    <submittedName>
        <fullName evidence="5">L-glyceraldehyde 3-phosphate reductase</fullName>
    </submittedName>
</protein>
<evidence type="ECO:0000256" key="3">
    <source>
        <dbReference type="ARBA" id="ARBA00023002"/>
    </source>
</evidence>
<dbReference type="InterPro" id="IPR023210">
    <property type="entry name" value="NADP_OxRdtase_dom"/>
</dbReference>
<evidence type="ECO:0000313" key="6">
    <source>
        <dbReference type="Proteomes" id="UP000283872"/>
    </source>
</evidence>
<dbReference type="Gene3D" id="3.20.20.100">
    <property type="entry name" value="NADP-dependent oxidoreductase domain"/>
    <property type="match status" value="1"/>
</dbReference>
<dbReference type="EMBL" id="QRVA01000008">
    <property type="protein sequence ID" value="RGS17172.1"/>
    <property type="molecule type" value="Genomic_DNA"/>
</dbReference>
<organism evidence="5 6">
    <name type="scientific">Segatella copri</name>
    <dbReference type="NCBI Taxonomy" id="165179"/>
    <lineage>
        <taxon>Bacteria</taxon>
        <taxon>Pseudomonadati</taxon>
        <taxon>Bacteroidota</taxon>
        <taxon>Bacteroidia</taxon>
        <taxon>Bacteroidales</taxon>
        <taxon>Prevotellaceae</taxon>
        <taxon>Segatella</taxon>
    </lineage>
</organism>
<dbReference type="InterPro" id="IPR036812">
    <property type="entry name" value="NAD(P)_OxRdtase_dom_sf"/>
</dbReference>
<reference evidence="5 6" key="1">
    <citation type="submission" date="2018-08" db="EMBL/GenBank/DDBJ databases">
        <title>A genome reference for cultivated species of the human gut microbiota.</title>
        <authorList>
            <person name="Zou Y."/>
            <person name="Xue W."/>
            <person name="Luo G."/>
        </authorList>
    </citation>
    <scope>NUCLEOTIDE SEQUENCE [LARGE SCALE GENOMIC DNA]</scope>
    <source>
        <strain evidence="5 6">AF24-12</strain>
    </source>
</reference>
<evidence type="ECO:0000256" key="2">
    <source>
        <dbReference type="ARBA" id="ARBA00022857"/>
    </source>
</evidence>
<dbReference type="GO" id="GO:0051596">
    <property type="term" value="P:methylglyoxal catabolic process"/>
    <property type="evidence" value="ECO:0007669"/>
    <property type="project" value="TreeGrafter"/>
</dbReference>
<dbReference type="Proteomes" id="UP000283872">
    <property type="component" value="Unassembled WGS sequence"/>
</dbReference>
<accession>A0A3E5EBS6</accession>
<dbReference type="CDD" id="cd19089">
    <property type="entry name" value="AKR_AKR14A1_2"/>
    <property type="match status" value="1"/>
</dbReference>
<keyword evidence="2" id="KW-0521">NADP</keyword>
<dbReference type="RefSeq" id="WP_117586060.1">
    <property type="nucleotide sequence ID" value="NZ_QRVA01000008.1"/>
</dbReference>
<evidence type="ECO:0000259" key="4">
    <source>
        <dbReference type="Pfam" id="PF00248"/>
    </source>
</evidence>
<keyword evidence="3" id="KW-0560">Oxidoreductase</keyword>
<dbReference type="InterPro" id="IPR005399">
    <property type="entry name" value="K_chnl_volt-dep_bsu_KCNAB-rel"/>
</dbReference>
<dbReference type="Pfam" id="PF00248">
    <property type="entry name" value="Aldo_ket_red"/>
    <property type="match status" value="1"/>
</dbReference>
<name>A0A3E5EBS6_9BACT</name>
<dbReference type="PANTHER" id="PTHR43150:SF4">
    <property type="entry name" value="L-GLYCERALDEHYDE 3-PHOSPHATE REDUCTASE"/>
    <property type="match status" value="1"/>
</dbReference>
<gene>
    <name evidence="5" type="ORF">DWY11_04950</name>
</gene>
<comment type="caution">
    <text evidence="5">The sequence shown here is derived from an EMBL/GenBank/DDBJ whole genome shotgun (WGS) entry which is preliminary data.</text>
</comment>
<dbReference type="GO" id="GO:0016491">
    <property type="term" value="F:oxidoreductase activity"/>
    <property type="evidence" value="ECO:0007669"/>
    <property type="project" value="UniProtKB-KW"/>
</dbReference>
<feature type="domain" description="NADP-dependent oxidoreductase" evidence="4">
    <location>
        <begin position="33"/>
        <end position="319"/>
    </location>
</feature>
<evidence type="ECO:0000256" key="1">
    <source>
        <dbReference type="ARBA" id="ARBA00006515"/>
    </source>
</evidence>
<dbReference type="SUPFAM" id="SSF51430">
    <property type="entry name" value="NAD(P)-linked oxidoreductase"/>
    <property type="match status" value="1"/>
</dbReference>
<dbReference type="PANTHER" id="PTHR43150">
    <property type="entry name" value="HYPERKINETIC, ISOFORM M"/>
    <property type="match status" value="1"/>
</dbReference>
<comment type="similarity">
    <text evidence="1">Belongs to the shaker potassium channel beta subunit family.</text>
</comment>
<dbReference type="AlphaFoldDB" id="A0A3E5EBS6"/>
<proteinExistence type="inferred from homology"/>
<sequence length="324" mass="36845">MDIKGIYHADANRYSDAEALYKRCGKSGILLPKISLGFWHNFGEADPYERSRAITHYAFDHGITHFDLANNYGPPYGSAEETMGRLMKDDFKPYRDELFISTKAGYDMWEGPYGNWGSRKYLMASLNQSLKRMNLEYVDLFYSHRYDPSTPLEETLQAMVDIVKQGKALYLGISRWPLEALKFADQYLKERDCPLLIFQDRLNMLDHAPQENGTLDYCAENGIGFISFSPLAQGLLTDRYLNGIPADSRMAKEHFLKHSALTPELLEQLKKWNAEAGERDETLAEMALAWILQQKGVTSVLVGASSTAQLEKNMKCVHAKTLNS</sequence>
<evidence type="ECO:0000313" key="5">
    <source>
        <dbReference type="EMBL" id="RGS17172.1"/>
    </source>
</evidence>